<gene>
    <name evidence="1" type="ORF">GWR21_25235</name>
</gene>
<dbReference type="Gene3D" id="2.120.10.30">
    <property type="entry name" value="TolB, C-terminal domain"/>
    <property type="match status" value="1"/>
</dbReference>
<dbReference type="Pfam" id="PF17170">
    <property type="entry name" value="DUF5128"/>
    <property type="match status" value="1"/>
</dbReference>
<protein>
    <submittedName>
        <fullName evidence="1">6-bladed beta-propeller</fullName>
    </submittedName>
</protein>
<sequence>MRNVFILLALSLTACKSKTSTDENNGPVRYNATTANENLTKISVPVSSGQLKLSAVTDGYQVVRPDSKSDHMFGEIKQLNITADKYIIYDDISSAVMIFDKDGKFINKIKAGAIDSANLQSIDAIDTYKDKIYVKSATSNNLSVFNTDGQLLKQNKLRFFYSNFMVLNDREDILMNTDKMINYMYAGDTMVADCANMYVFTPPAQQSIASQSGLLNTPKLQRYFPFSVKKFPNGSLHFYVNNPFSRVGDEVYYNLVFSDTIYTITAPEVVKPKYVIDFGDHKSTFDLLERTGEEISTYLKKLPEEACMVSNFFETPSFIHFGYAYHGQYNTAIYSKKSGKIITGHLENDLFAQELMFIAADGDEFIATVKPYKMKELVAKSSATTTDPNALQQLVKMTTGMSDNDNEMIVRCKFKAF</sequence>
<dbReference type="InterPro" id="IPR011042">
    <property type="entry name" value="6-blade_b-propeller_TolB-like"/>
</dbReference>
<evidence type="ECO:0000313" key="1">
    <source>
        <dbReference type="EMBL" id="QHS62763.1"/>
    </source>
</evidence>
<name>A0A6B9ZPZ1_9BACT</name>
<keyword evidence="2" id="KW-1185">Reference proteome</keyword>
<organism evidence="1 2">
    <name type="scientific">Chitinophaga agri</name>
    <dbReference type="NCBI Taxonomy" id="2703787"/>
    <lineage>
        <taxon>Bacteria</taxon>
        <taxon>Pseudomonadati</taxon>
        <taxon>Bacteroidota</taxon>
        <taxon>Chitinophagia</taxon>
        <taxon>Chitinophagales</taxon>
        <taxon>Chitinophagaceae</taxon>
        <taxon>Chitinophaga</taxon>
    </lineage>
</organism>
<reference evidence="1 2" key="1">
    <citation type="submission" date="2020-01" db="EMBL/GenBank/DDBJ databases">
        <title>Complete genome sequence of Chitinophaga sp. H33E-04 isolated from quinoa roots.</title>
        <authorList>
            <person name="Weon H.-Y."/>
            <person name="Lee S.A."/>
        </authorList>
    </citation>
    <scope>NUCLEOTIDE SEQUENCE [LARGE SCALE GENOMIC DNA]</scope>
    <source>
        <strain evidence="1 2">H33E-04</strain>
    </source>
</reference>
<dbReference type="KEGG" id="chih:GWR21_25235"/>
<proteinExistence type="predicted"/>
<dbReference type="AlphaFoldDB" id="A0A6B9ZPZ1"/>
<dbReference type="RefSeq" id="WP_162334480.1">
    <property type="nucleotide sequence ID" value="NZ_CP048113.1"/>
</dbReference>
<evidence type="ECO:0000313" key="2">
    <source>
        <dbReference type="Proteomes" id="UP000476411"/>
    </source>
</evidence>
<dbReference type="PROSITE" id="PS51257">
    <property type="entry name" value="PROKAR_LIPOPROTEIN"/>
    <property type="match status" value="1"/>
</dbReference>
<accession>A0A6B9ZPZ1</accession>
<dbReference type="Proteomes" id="UP000476411">
    <property type="component" value="Chromosome"/>
</dbReference>
<dbReference type="EMBL" id="CP048113">
    <property type="protein sequence ID" value="QHS62763.1"/>
    <property type="molecule type" value="Genomic_DNA"/>
</dbReference>